<evidence type="ECO:0000259" key="5">
    <source>
        <dbReference type="PROSITE" id="PS50011"/>
    </source>
</evidence>
<dbReference type="SUPFAM" id="SSF56112">
    <property type="entry name" value="Protein kinase-like (PK-like)"/>
    <property type="match status" value="1"/>
</dbReference>
<gene>
    <name evidence="6" type="ORF">GpartN1_g7267.t1</name>
</gene>
<evidence type="ECO:0000313" key="6">
    <source>
        <dbReference type="EMBL" id="GJQ15476.1"/>
    </source>
</evidence>
<dbReference type="Gene3D" id="1.10.510.10">
    <property type="entry name" value="Transferase(Phosphotransferase) domain 1"/>
    <property type="match status" value="1"/>
</dbReference>
<keyword evidence="7" id="KW-1185">Reference proteome</keyword>
<dbReference type="InterPro" id="IPR050117">
    <property type="entry name" value="MAPK"/>
</dbReference>
<evidence type="ECO:0000256" key="4">
    <source>
        <dbReference type="RuleBase" id="RU000304"/>
    </source>
</evidence>
<dbReference type="InterPro" id="IPR011009">
    <property type="entry name" value="Kinase-like_dom_sf"/>
</dbReference>
<dbReference type="SMART" id="SM00220">
    <property type="entry name" value="S_TKc"/>
    <property type="match status" value="1"/>
</dbReference>
<keyword evidence="4" id="KW-0808">Transferase</keyword>
<reference evidence="6" key="1">
    <citation type="journal article" date="2022" name="Proc. Natl. Acad. Sci. U.S.A.">
        <title>Life cycle and functional genomics of the unicellular red alga Galdieria for elucidating algal and plant evolution and industrial use.</title>
        <authorList>
            <person name="Hirooka S."/>
            <person name="Itabashi T."/>
            <person name="Ichinose T.M."/>
            <person name="Onuma R."/>
            <person name="Fujiwara T."/>
            <person name="Yamashita S."/>
            <person name="Jong L.W."/>
            <person name="Tomita R."/>
            <person name="Iwane A.H."/>
            <person name="Miyagishima S.Y."/>
        </authorList>
    </citation>
    <scope>NUCLEOTIDE SEQUENCE</scope>
    <source>
        <strain evidence="6">NBRC 102759</strain>
    </source>
</reference>
<accession>A0A9C7UU01</accession>
<evidence type="ECO:0000313" key="7">
    <source>
        <dbReference type="Proteomes" id="UP001061958"/>
    </source>
</evidence>
<dbReference type="InterPro" id="IPR017441">
    <property type="entry name" value="Protein_kinase_ATP_BS"/>
</dbReference>
<dbReference type="AlphaFoldDB" id="A0A9C7UU01"/>
<evidence type="ECO:0000256" key="3">
    <source>
        <dbReference type="PROSITE-ProRule" id="PRU10141"/>
    </source>
</evidence>
<dbReference type="Proteomes" id="UP001061958">
    <property type="component" value="Unassembled WGS sequence"/>
</dbReference>
<dbReference type="GO" id="GO:0005524">
    <property type="term" value="F:ATP binding"/>
    <property type="evidence" value="ECO:0007669"/>
    <property type="project" value="UniProtKB-UniRule"/>
</dbReference>
<dbReference type="PROSITE" id="PS00107">
    <property type="entry name" value="PROTEIN_KINASE_ATP"/>
    <property type="match status" value="1"/>
</dbReference>
<dbReference type="Gene3D" id="3.30.200.20">
    <property type="entry name" value="Phosphorylase Kinase, domain 1"/>
    <property type="match status" value="1"/>
</dbReference>
<reference evidence="6" key="2">
    <citation type="submission" date="2022-01" db="EMBL/GenBank/DDBJ databases">
        <authorList>
            <person name="Hirooka S."/>
            <person name="Miyagishima S.Y."/>
        </authorList>
    </citation>
    <scope>NUCLEOTIDE SEQUENCE</scope>
    <source>
        <strain evidence="6">NBRC 102759</strain>
    </source>
</reference>
<dbReference type="FunFam" id="3.30.200.20:FF:000042">
    <property type="entry name" value="Aurora kinase A"/>
    <property type="match status" value="1"/>
</dbReference>
<dbReference type="PROSITE" id="PS00108">
    <property type="entry name" value="PROTEIN_KINASE_ST"/>
    <property type="match status" value="1"/>
</dbReference>
<keyword evidence="1 3" id="KW-0547">Nucleotide-binding</keyword>
<keyword evidence="4" id="KW-0723">Serine/threonine-protein kinase</keyword>
<dbReference type="InterPro" id="IPR008271">
    <property type="entry name" value="Ser/Thr_kinase_AS"/>
</dbReference>
<proteinExistence type="inferred from homology"/>
<comment type="caution">
    <text evidence="6">The sequence shown here is derived from an EMBL/GenBank/DDBJ whole genome shotgun (WGS) entry which is preliminary data.</text>
</comment>
<sequence>MRGNKYKILKRLGKGSHGTVMLAEDQETLEKVAIKRIRQQFCSYEESMSSRELQILKRLHHPNIIELLDAFYEDGRLYLVLEYLECNLCDLLQQQHRSLLSHCTSYGTQGMREDEVRLILSALLQGISYIHQKGFVHRDLKPENILCSKTGAYGPLKIADFSLATKYYTEGAYSPIRAMTGYVATRWYRAPELLLLNSPITAAVPGGRLDAKGLQEMNKFAPSADMWSLGVIFAELLLGYPIFPGKSEEQQLRLIAQLLGTPPVPEEALHESNKRIIKSFSKQLSRSSLKPPPRVSFRYRVQSLMKVLLPPMAPQPLQQLFTQASPEAIQILSDLLVYDPAMRPNASEIQQYEFFVKLRTERHFMENEELLYNIPNNNMRFPLGFVRPSLRLDEDQCPNSQDMYKLRQDEYNSTAMHQDSKMTFESNKSVGQLPNISFRFSLRS</sequence>
<dbReference type="InterPro" id="IPR000719">
    <property type="entry name" value="Prot_kinase_dom"/>
</dbReference>
<organism evidence="6 7">
    <name type="scientific">Galdieria partita</name>
    <dbReference type="NCBI Taxonomy" id="83374"/>
    <lineage>
        <taxon>Eukaryota</taxon>
        <taxon>Rhodophyta</taxon>
        <taxon>Bangiophyceae</taxon>
        <taxon>Galdieriales</taxon>
        <taxon>Galdieriaceae</taxon>
        <taxon>Galdieria</taxon>
    </lineage>
</organism>
<comment type="similarity">
    <text evidence="4">Belongs to the protein kinase superfamily.</text>
</comment>
<dbReference type="Pfam" id="PF00069">
    <property type="entry name" value="Pkinase"/>
    <property type="match status" value="1"/>
</dbReference>
<dbReference type="PANTHER" id="PTHR24055">
    <property type="entry name" value="MITOGEN-ACTIVATED PROTEIN KINASE"/>
    <property type="match status" value="1"/>
</dbReference>
<protein>
    <recommendedName>
        <fullName evidence="5">Protein kinase domain-containing protein</fullName>
    </recommendedName>
</protein>
<dbReference type="PROSITE" id="PS50011">
    <property type="entry name" value="PROTEIN_KINASE_DOM"/>
    <property type="match status" value="1"/>
</dbReference>
<keyword evidence="4" id="KW-0418">Kinase</keyword>
<keyword evidence="2 3" id="KW-0067">ATP-binding</keyword>
<feature type="binding site" evidence="3">
    <location>
        <position position="35"/>
    </location>
    <ligand>
        <name>ATP</name>
        <dbReference type="ChEBI" id="CHEBI:30616"/>
    </ligand>
</feature>
<dbReference type="GO" id="GO:0004674">
    <property type="term" value="F:protein serine/threonine kinase activity"/>
    <property type="evidence" value="ECO:0007669"/>
    <property type="project" value="UniProtKB-KW"/>
</dbReference>
<feature type="domain" description="Protein kinase" evidence="5">
    <location>
        <begin position="6"/>
        <end position="355"/>
    </location>
</feature>
<evidence type="ECO:0000256" key="2">
    <source>
        <dbReference type="ARBA" id="ARBA00022840"/>
    </source>
</evidence>
<dbReference type="EMBL" id="BQMJ01000070">
    <property type="protein sequence ID" value="GJQ15476.1"/>
    <property type="molecule type" value="Genomic_DNA"/>
</dbReference>
<dbReference type="OrthoDB" id="2158884at2759"/>
<name>A0A9C7UU01_9RHOD</name>
<evidence type="ECO:0000256" key="1">
    <source>
        <dbReference type="ARBA" id="ARBA00022741"/>
    </source>
</evidence>